<dbReference type="EMBL" id="KQ085899">
    <property type="protein sequence ID" value="KLO17975.1"/>
    <property type="molecule type" value="Genomic_DNA"/>
</dbReference>
<feature type="domain" description="DUF6534" evidence="2">
    <location>
        <begin position="199"/>
        <end position="280"/>
    </location>
</feature>
<organism evidence="3 4">
    <name type="scientific">Schizopora paradoxa</name>
    <dbReference type="NCBI Taxonomy" id="27342"/>
    <lineage>
        <taxon>Eukaryota</taxon>
        <taxon>Fungi</taxon>
        <taxon>Dikarya</taxon>
        <taxon>Basidiomycota</taxon>
        <taxon>Agaricomycotina</taxon>
        <taxon>Agaricomycetes</taxon>
        <taxon>Hymenochaetales</taxon>
        <taxon>Schizoporaceae</taxon>
        <taxon>Schizopora</taxon>
    </lineage>
</organism>
<name>A0A0H2S0X2_9AGAM</name>
<feature type="transmembrane region" description="Helical" evidence="1">
    <location>
        <begin position="146"/>
        <end position="169"/>
    </location>
</feature>
<feature type="transmembrane region" description="Helical" evidence="1">
    <location>
        <begin position="87"/>
        <end position="107"/>
    </location>
</feature>
<dbReference type="AlphaFoldDB" id="A0A0H2S0X2"/>
<accession>A0A0H2S0X2</accession>
<dbReference type="Proteomes" id="UP000053477">
    <property type="component" value="Unassembled WGS sequence"/>
</dbReference>
<keyword evidence="4" id="KW-1185">Reference proteome</keyword>
<dbReference type="STRING" id="27342.A0A0H2S0X2"/>
<keyword evidence="1" id="KW-1133">Transmembrane helix</keyword>
<evidence type="ECO:0000259" key="2">
    <source>
        <dbReference type="Pfam" id="PF20152"/>
    </source>
</evidence>
<dbReference type="Pfam" id="PF20152">
    <property type="entry name" value="DUF6534"/>
    <property type="match status" value="1"/>
</dbReference>
<evidence type="ECO:0000313" key="3">
    <source>
        <dbReference type="EMBL" id="KLO17975.1"/>
    </source>
</evidence>
<dbReference type="InParanoid" id="A0A0H2S0X2"/>
<feature type="transmembrane region" description="Helical" evidence="1">
    <location>
        <begin position="234"/>
        <end position="254"/>
    </location>
</feature>
<evidence type="ECO:0000313" key="4">
    <source>
        <dbReference type="Proteomes" id="UP000053477"/>
    </source>
</evidence>
<protein>
    <recommendedName>
        <fullName evidence="2">DUF6534 domain-containing protein</fullName>
    </recommendedName>
</protein>
<reference evidence="3 4" key="1">
    <citation type="submission" date="2015-04" db="EMBL/GenBank/DDBJ databases">
        <title>Complete genome sequence of Schizopora paradoxa KUC8140, a cosmopolitan wood degrader in East Asia.</title>
        <authorList>
            <consortium name="DOE Joint Genome Institute"/>
            <person name="Min B."/>
            <person name="Park H."/>
            <person name="Jang Y."/>
            <person name="Kim J.-J."/>
            <person name="Kim K.H."/>
            <person name="Pangilinan J."/>
            <person name="Lipzen A."/>
            <person name="Riley R."/>
            <person name="Grigoriev I.V."/>
            <person name="Spatafora J.W."/>
            <person name="Choi I.-G."/>
        </authorList>
    </citation>
    <scope>NUCLEOTIDE SEQUENCE [LARGE SCALE GENOMIC DNA]</scope>
    <source>
        <strain evidence="3 4">KUC8140</strain>
    </source>
</reference>
<keyword evidence="1" id="KW-0812">Transmembrane</keyword>
<gene>
    <name evidence="3" type="ORF">SCHPADRAFT_886607</name>
</gene>
<sequence>MFSAVDLFEQNNEWECVTRNFVASLVSSLRRSFTDALPVPIEMQVPSKGRDKDVYSNQSSRSPYTLHRRVKPATTTMINDVPSLGPTMGVLFIGVILSMGCWGAAMIQTFHYFEVTVVFLLDTVHQALIIVVLYKYLILEYGNISFLHVSLIEFNVTTVINSFFVWRIMILYFGKVYKLKTFSERNREFIIVCVNTTISALGDLAIAAALVCFLHRSRTGFKRNERMINRLIMFAIRAGFPTCICAIAGTVTILTMRGSLLYLVFYFLGGRLYTNTLLATPQQEASLITTTTSRDAAGPFDVLPLTHLRIRPDAVSTILQNSRVVNIRVGTETVQYSPDKSGKKDGVRKAEEISEWQSLSAVVGAQCRMSDHIIEPPKAALTM</sequence>
<feature type="transmembrane region" description="Helical" evidence="1">
    <location>
        <begin position="113"/>
        <end position="134"/>
    </location>
</feature>
<evidence type="ECO:0000256" key="1">
    <source>
        <dbReference type="SAM" id="Phobius"/>
    </source>
</evidence>
<dbReference type="InterPro" id="IPR045339">
    <property type="entry name" value="DUF6534"/>
</dbReference>
<feature type="transmembrane region" description="Helical" evidence="1">
    <location>
        <begin position="189"/>
        <end position="214"/>
    </location>
</feature>
<keyword evidence="1" id="KW-0472">Membrane</keyword>
<proteinExistence type="predicted"/>
<dbReference type="OrthoDB" id="2755157at2759"/>